<feature type="region of interest" description="Disordered" evidence="1">
    <location>
        <begin position="46"/>
        <end position="81"/>
    </location>
</feature>
<sequence>MSDRVDRSRLLKRAAHKDREVIGARKRVWLNSSSLLVDQIRETSNPRWESELPSPFGQSSGRAALVGPSTHRGGPTVDLTHADSSRKLDAQKVVVAEEMLDWVEKRIAKMSDRVDRSRLLKRAAHKDREVIGARKRVWLNSSSLLVDQIRETSNPRWESELPSPFGQSSGRAALVGPSTHRGGPTVDLTHADSSRLAVASVEE</sequence>
<reference evidence="2 3" key="1">
    <citation type="journal article" date="2017" name="Plant Biotechnol. J.">
        <title>A comprehensive draft genome sequence for lupin (Lupinus angustifolius), an emerging health food: insights into plant-microbe interactions and legume evolution.</title>
        <authorList>
            <person name="Hane J.K."/>
            <person name="Ming Y."/>
            <person name="Kamphuis L.G."/>
            <person name="Nelson M.N."/>
            <person name="Garg G."/>
            <person name="Atkins C.A."/>
            <person name="Bayer P.E."/>
            <person name="Bravo A."/>
            <person name="Bringans S."/>
            <person name="Cannon S."/>
            <person name="Edwards D."/>
            <person name="Foley R."/>
            <person name="Gao L.L."/>
            <person name="Harrison M.J."/>
            <person name="Huang W."/>
            <person name="Hurgobin B."/>
            <person name="Li S."/>
            <person name="Liu C.W."/>
            <person name="McGrath A."/>
            <person name="Morahan G."/>
            <person name="Murray J."/>
            <person name="Weller J."/>
            <person name="Jian J."/>
            <person name="Singh K.B."/>
        </authorList>
    </citation>
    <scope>NUCLEOTIDE SEQUENCE [LARGE SCALE GENOMIC DNA]</scope>
    <source>
        <strain evidence="3">cv. Tanjil</strain>
        <tissue evidence="2">Whole plant</tissue>
    </source>
</reference>
<accession>A0A4P1R6E8</accession>
<evidence type="ECO:0000313" key="2">
    <source>
        <dbReference type="EMBL" id="OIW03153.1"/>
    </source>
</evidence>
<organism evidence="2 3">
    <name type="scientific">Lupinus angustifolius</name>
    <name type="common">Narrow-leaved blue lupine</name>
    <dbReference type="NCBI Taxonomy" id="3871"/>
    <lineage>
        <taxon>Eukaryota</taxon>
        <taxon>Viridiplantae</taxon>
        <taxon>Streptophyta</taxon>
        <taxon>Embryophyta</taxon>
        <taxon>Tracheophyta</taxon>
        <taxon>Spermatophyta</taxon>
        <taxon>Magnoliopsida</taxon>
        <taxon>eudicotyledons</taxon>
        <taxon>Gunneridae</taxon>
        <taxon>Pentapetalae</taxon>
        <taxon>rosids</taxon>
        <taxon>fabids</taxon>
        <taxon>Fabales</taxon>
        <taxon>Fabaceae</taxon>
        <taxon>Papilionoideae</taxon>
        <taxon>50 kb inversion clade</taxon>
        <taxon>genistoids sensu lato</taxon>
        <taxon>core genistoids</taxon>
        <taxon>Genisteae</taxon>
        <taxon>Lupinus</taxon>
    </lineage>
</organism>
<evidence type="ECO:0000256" key="1">
    <source>
        <dbReference type="SAM" id="MobiDB-lite"/>
    </source>
</evidence>
<protein>
    <submittedName>
        <fullName evidence="2">Uncharacterized protein</fullName>
    </submittedName>
</protein>
<proteinExistence type="predicted"/>
<gene>
    <name evidence="2" type="ORF">TanjilG_11790</name>
</gene>
<dbReference type="Gramene" id="OIW03153">
    <property type="protein sequence ID" value="OIW03153"/>
    <property type="gene ID" value="TanjilG_11790"/>
</dbReference>
<dbReference type="AlphaFoldDB" id="A0A4P1R6E8"/>
<dbReference type="Proteomes" id="UP000188354">
    <property type="component" value="Chromosome LG10"/>
</dbReference>
<name>A0A4P1R6E8_LUPAN</name>
<evidence type="ECO:0000313" key="3">
    <source>
        <dbReference type="Proteomes" id="UP000188354"/>
    </source>
</evidence>
<dbReference type="EMBL" id="CM007370">
    <property type="protein sequence ID" value="OIW03153.1"/>
    <property type="molecule type" value="Genomic_DNA"/>
</dbReference>
<keyword evidence="3" id="KW-1185">Reference proteome</keyword>
<feature type="region of interest" description="Disordered" evidence="1">
    <location>
        <begin position="152"/>
        <end position="203"/>
    </location>
</feature>